<evidence type="ECO:0000313" key="2">
    <source>
        <dbReference type="EMBL" id="QCI23389.1"/>
    </source>
</evidence>
<sequence>MFSMVYNLFLFFCFFNYIIFFNVIQSKIVLELKSCFSFLFYYDANYMRHNSIFLFLFPNKVKYSHFINNVTHLSSFSSYTNFINKNNNNHYFFISCKKMTNENILKNTKKSFLHSKKNSKKHILKKNIKNCIGVGL</sequence>
<reference evidence="2 3" key="1">
    <citation type="submission" date="2018-10" db="EMBL/GenBank/DDBJ databases">
        <title>Comparative functional genomics of the obligate endosymbiont Buchnera aphidicola.</title>
        <authorList>
            <person name="Chong R.A."/>
        </authorList>
    </citation>
    <scope>NUCLEOTIDE SEQUENCE [LARGE SCALE GENOMIC DNA]</scope>
    <source>
        <strain evidence="2 3">Mrh</strain>
    </source>
</reference>
<protein>
    <submittedName>
        <fullName evidence="2">Uncharacterized protein</fullName>
    </submittedName>
</protein>
<feature type="transmembrane region" description="Helical" evidence="1">
    <location>
        <begin position="6"/>
        <end position="24"/>
    </location>
</feature>
<dbReference type="AlphaFoldDB" id="A0A4D6Y366"/>
<dbReference type="EMBL" id="CP033004">
    <property type="protein sequence ID" value="QCI23389.1"/>
    <property type="molecule type" value="Genomic_DNA"/>
</dbReference>
<organism evidence="2 3">
    <name type="scientific">Buchnera aphidicola subsp. Melaphis rhois</name>
    <dbReference type="NCBI Taxonomy" id="118103"/>
    <lineage>
        <taxon>Bacteria</taxon>
        <taxon>Pseudomonadati</taxon>
        <taxon>Pseudomonadota</taxon>
        <taxon>Gammaproteobacteria</taxon>
        <taxon>Enterobacterales</taxon>
        <taxon>Erwiniaceae</taxon>
        <taxon>Buchnera</taxon>
    </lineage>
</organism>
<proteinExistence type="predicted"/>
<keyword evidence="1" id="KW-0472">Membrane</keyword>
<keyword evidence="1" id="KW-0812">Transmembrane</keyword>
<name>A0A4D6Y366_BUCMH</name>
<accession>A0A4D6Y366</accession>
<evidence type="ECO:0000256" key="1">
    <source>
        <dbReference type="SAM" id="Phobius"/>
    </source>
</evidence>
<gene>
    <name evidence="2" type="ORF">D9V73_01940</name>
</gene>
<keyword evidence="1" id="KW-1133">Transmembrane helix</keyword>
<evidence type="ECO:0000313" key="3">
    <source>
        <dbReference type="Proteomes" id="UP000298566"/>
    </source>
</evidence>
<dbReference type="Proteomes" id="UP000298566">
    <property type="component" value="Chromosome"/>
</dbReference>